<feature type="transmembrane region" description="Helical" evidence="8">
    <location>
        <begin position="465"/>
        <end position="489"/>
    </location>
</feature>
<keyword evidence="2" id="KW-0813">Transport</keyword>
<comment type="subcellular location">
    <subcellularLocation>
        <location evidence="1">Cell membrane</location>
        <topology evidence="1">Multi-pass membrane protein</topology>
    </subcellularLocation>
</comment>
<dbReference type="RefSeq" id="WP_126763016.1">
    <property type="nucleotide sequence ID" value="NZ_JBHLTZ010000012.1"/>
</dbReference>
<dbReference type="PANTHER" id="PTHR30509:SF9">
    <property type="entry name" value="MULTIDRUG RESISTANCE PROTEIN MDTO"/>
    <property type="match status" value="1"/>
</dbReference>
<keyword evidence="10" id="KW-1185">Reference proteome</keyword>
<keyword evidence="3" id="KW-1003">Cell membrane</keyword>
<evidence type="ECO:0000256" key="7">
    <source>
        <dbReference type="SAM" id="Coils"/>
    </source>
</evidence>
<evidence type="ECO:0000256" key="1">
    <source>
        <dbReference type="ARBA" id="ARBA00004651"/>
    </source>
</evidence>
<keyword evidence="4 8" id="KW-0812">Transmembrane</keyword>
<dbReference type="OrthoDB" id="9807111at2"/>
<evidence type="ECO:0000256" key="5">
    <source>
        <dbReference type="ARBA" id="ARBA00022989"/>
    </source>
</evidence>
<feature type="transmembrane region" description="Helical" evidence="8">
    <location>
        <begin position="342"/>
        <end position="359"/>
    </location>
</feature>
<dbReference type="GO" id="GO:0022857">
    <property type="term" value="F:transmembrane transporter activity"/>
    <property type="evidence" value="ECO:0007669"/>
    <property type="project" value="InterPro"/>
</dbReference>
<proteinExistence type="predicted"/>
<evidence type="ECO:0000256" key="8">
    <source>
        <dbReference type="SAM" id="Phobius"/>
    </source>
</evidence>
<accession>A0A432XVL8</accession>
<keyword evidence="7" id="KW-0175">Coiled coil</keyword>
<feature type="transmembrane region" description="Helical" evidence="8">
    <location>
        <begin position="146"/>
        <end position="166"/>
    </location>
</feature>
<feature type="transmembrane region" description="Helical" evidence="8">
    <location>
        <begin position="417"/>
        <end position="436"/>
    </location>
</feature>
<evidence type="ECO:0000256" key="2">
    <source>
        <dbReference type="ARBA" id="ARBA00022448"/>
    </source>
</evidence>
<feature type="transmembrane region" description="Helical" evidence="8">
    <location>
        <begin position="389"/>
        <end position="411"/>
    </location>
</feature>
<evidence type="ECO:0000313" key="10">
    <source>
        <dbReference type="Proteomes" id="UP000287198"/>
    </source>
</evidence>
<dbReference type="Pfam" id="PF04632">
    <property type="entry name" value="FUSC"/>
    <property type="match status" value="1"/>
</dbReference>
<feature type="transmembrane region" description="Helical" evidence="8">
    <location>
        <begin position="97"/>
        <end position="126"/>
    </location>
</feature>
<feature type="transmembrane region" description="Helical" evidence="8">
    <location>
        <begin position="65"/>
        <end position="85"/>
    </location>
</feature>
<dbReference type="Proteomes" id="UP000287198">
    <property type="component" value="Unassembled WGS sequence"/>
</dbReference>
<evidence type="ECO:0008006" key="11">
    <source>
        <dbReference type="Google" id="ProtNLM"/>
    </source>
</evidence>
<sequence length="571" mass="63175">MNATTTKFAQFGFDYTRFRFGLRTGSAACLALFLAWALGLEHPQWAAMTVWSVSQPTRGLLLEKAGFRALGTIIGTSVGILIVILTQDITLLAGLMLTLWVVACVYTSTLLHGLLSYGAVLAGYSASMVVLLTRTSDALLHIGVDRFVTVMLGILTALVIGWLFTYKRAEQTLVNKVRRQTAANLQLLSKAFAQGSIEKLPVHDHITQLAHLETQLIDHGSGSPSAHLSAKLLRRLLNAQLGIFAQLETLHFSGARLTPYPELSEALQTCAQAIIDNDPKRMRATVIALHPFVAKTPVAEAFFEFEHAATERLAFRGSGAAAQSVRTPSVLLHRDWRGAKESALRTFAVMALISILWAITGWAPLAFLLLGASVMLTLFSTAENPAKTMYFVFIGQAAGAILALSIQAFLWPHTNSIFTMLLCLVPIVLLAGIPMAHNRTSPGSMDFILVFLLLMQPNLHYEFDAVQSISIALAVTAAPLLAMASYKLLFPTNLRSRQRHLLQALERELQDIEQRSLTKQQLERYRARFYHRLFKLYKIADKLDFNAKLTAARWLLRVQQDLNKHQSTQTA</sequence>
<feature type="coiled-coil region" evidence="7">
    <location>
        <begin position="495"/>
        <end position="522"/>
    </location>
</feature>
<dbReference type="GO" id="GO:0005886">
    <property type="term" value="C:plasma membrane"/>
    <property type="evidence" value="ECO:0007669"/>
    <property type="project" value="UniProtKB-SubCell"/>
</dbReference>
<protein>
    <recommendedName>
        <fullName evidence="11">FUSC family protein</fullName>
    </recommendedName>
</protein>
<evidence type="ECO:0000256" key="6">
    <source>
        <dbReference type="ARBA" id="ARBA00023136"/>
    </source>
</evidence>
<name>A0A432XVL8_9GAMM</name>
<dbReference type="AlphaFoldDB" id="A0A432XVL8"/>
<keyword evidence="6 8" id="KW-0472">Membrane</keyword>
<gene>
    <name evidence="9" type="ORF">CWI69_06350</name>
</gene>
<dbReference type="EMBL" id="PIPW01000002">
    <property type="protein sequence ID" value="RUO52654.1"/>
    <property type="molecule type" value="Genomic_DNA"/>
</dbReference>
<dbReference type="InterPro" id="IPR006726">
    <property type="entry name" value="PHBA_efflux_AaeB/fusaric-R"/>
</dbReference>
<reference evidence="10" key="1">
    <citation type="journal article" date="2018" name="Front. Microbiol.">
        <title>Genome-Based Analysis Reveals the Taxonomy and Diversity of the Family Idiomarinaceae.</title>
        <authorList>
            <person name="Liu Y."/>
            <person name="Lai Q."/>
            <person name="Shao Z."/>
        </authorList>
    </citation>
    <scope>NUCLEOTIDE SEQUENCE [LARGE SCALE GENOMIC DNA]</scope>
    <source>
        <strain evidence="10">BH195</strain>
    </source>
</reference>
<keyword evidence="5 8" id="KW-1133">Transmembrane helix</keyword>
<evidence type="ECO:0000256" key="3">
    <source>
        <dbReference type="ARBA" id="ARBA00022475"/>
    </source>
</evidence>
<feature type="transmembrane region" description="Helical" evidence="8">
    <location>
        <begin position="20"/>
        <end position="39"/>
    </location>
</feature>
<evidence type="ECO:0000313" key="9">
    <source>
        <dbReference type="EMBL" id="RUO52654.1"/>
    </source>
</evidence>
<organism evidence="9 10">
    <name type="scientific">Pseudidiomarina halophila</name>
    <dbReference type="NCBI Taxonomy" id="1449799"/>
    <lineage>
        <taxon>Bacteria</taxon>
        <taxon>Pseudomonadati</taxon>
        <taxon>Pseudomonadota</taxon>
        <taxon>Gammaproteobacteria</taxon>
        <taxon>Alteromonadales</taxon>
        <taxon>Idiomarinaceae</taxon>
        <taxon>Pseudidiomarina</taxon>
    </lineage>
</organism>
<comment type="caution">
    <text evidence="9">The sequence shown here is derived from an EMBL/GenBank/DDBJ whole genome shotgun (WGS) entry which is preliminary data.</text>
</comment>
<evidence type="ECO:0000256" key="4">
    <source>
        <dbReference type="ARBA" id="ARBA00022692"/>
    </source>
</evidence>
<dbReference type="PANTHER" id="PTHR30509">
    <property type="entry name" value="P-HYDROXYBENZOIC ACID EFFLUX PUMP SUBUNIT-RELATED"/>
    <property type="match status" value="1"/>
</dbReference>